<dbReference type="Pfam" id="PF10187">
    <property type="entry name" value="FAM192A_Fyv6_N"/>
    <property type="match status" value="1"/>
</dbReference>
<feature type="region of interest" description="Disordered" evidence="3">
    <location>
        <begin position="144"/>
        <end position="236"/>
    </location>
</feature>
<gene>
    <name evidence="5" type="ORF">PV09_02585</name>
</gene>
<dbReference type="PANTHER" id="PTHR13495">
    <property type="entry name" value="NEFA-INTERACTING NUCLEAR PROTEIN NIP30"/>
    <property type="match status" value="1"/>
</dbReference>
<dbReference type="PANTHER" id="PTHR13495:SF0">
    <property type="entry name" value="PSME3-INTERACTING PROTEIN"/>
    <property type="match status" value="1"/>
</dbReference>
<dbReference type="GO" id="GO:0005634">
    <property type="term" value="C:nucleus"/>
    <property type="evidence" value="ECO:0007669"/>
    <property type="project" value="UniProtKB-SubCell"/>
</dbReference>
<keyword evidence="2" id="KW-0539">Nucleus</keyword>
<evidence type="ECO:0000259" key="4">
    <source>
        <dbReference type="Pfam" id="PF10187"/>
    </source>
</evidence>
<evidence type="ECO:0000256" key="1">
    <source>
        <dbReference type="ARBA" id="ARBA00004123"/>
    </source>
</evidence>
<feature type="compositionally biased region" description="Basic and acidic residues" evidence="3">
    <location>
        <begin position="193"/>
        <end position="202"/>
    </location>
</feature>
<evidence type="ECO:0000256" key="2">
    <source>
        <dbReference type="ARBA" id="ARBA00023242"/>
    </source>
</evidence>
<keyword evidence="6" id="KW-1185">Reference proteome</keyword>
<feature type="domain" description="FAM192A/Fyv6 N-terminal" evidence="4">
    <location>
        <begin position="6"/>
        <end position="114"/>
    </location>
</feature>
<feature type="region of interest" description="Disordered" evidence="3">
    <location>
        <begin position="92"/>
        <end position="130"/>
    </location>
</feature>
<dbReference type="STRING" id="253628.A0A0D1XVX2"/>
<dbReference type="HOGENOM" id="CLU_067596_0_1_1"/>
<protein>
    <recommendedName>
        <fullName evidence="4">FAM192A/Fyv6 N-terminal domain-containing protein</fullName>
    </recommendedName>
</protein>
<evidence type="ECO:0000313" key="6">
    <source>
        <dbReference type="Proteomes" id="UP000053259"/>
    </source>
</evidence>
<feature type="region of interest" description="Disordered" evidence="3">
    <location>
        <begin position="1"/>
        <end position="43"/>
    </location>
</feature>
<comment type="subcellular location">
    <subcellularLocation>
        <location evidence="1">Nucleus</location>
    </subcellularLocation>
</comment>
<dbReference type="GeneID" id="27310558"/>
<dbReference type="RefSeq" id="XP_016216785.1">
    <property type="nucleotide sequence ID" value="XM_016355649.1"/>
</dbReference>
<name>A0A0D1XVX2_9PEZI</name>
<dbReference type="InParanoid" id="A0A0D1XVX2"/>
<dbReference type="AlphaFoldDB" id="A0A0D1XVX2"/>
<sequence>MSTSRFVSAGTVDRPSDKEDAWKKAQEAVEATKRQKEDAVAGSGLQEGGKTLYEVLQANKAAKQEAFEESLRLKTQAQFLNEEDAEYLESLSKNERAQKAASEKRAREQLEEFRKQQEVAERQALASSQFGTLPIETEAWSISAKKRRRGKEQDFIKGVKLRKTSTSHEKEAEAGSKAVVSKPGSDMTAAAVPEKKELKDTKAPSQQGRGGSPAQENPAPILLGLGLSAYSSDEDD</sequence>
<dbReference type="EMBL" id="KN847534">
    <property type="protein sequence ID" value="KIW06916.1"/>
    <property type="molecule type" value="Genomic_DNA"/>
</dbReference>
<accession>A0A0D1XVX2</accession>
<organism evidence="5 6">
    <name type="scientific">Verruconis gallopava</name>
    <dbReference type="NCBI Taxonomy" id="253628"/>
    <lineage>
        <taxon>Eukaryota</taxon>
        <taxon>Fungi</taxon>
        <taxon>Dikarya</taxon>
        <taxon>Ascomycota</taxon>
        <taxon>Pezizomycotina</taxon>
        <taxon>Dothideomycetes</taxon>
        <taxon>Pleosporomycetidae</taxon>
        <taxon>Venturiales</taxon>
        <taxon>Sympoventuriaceae</taxon>
        <taxon>Verruconis</taxon>
    </lineage>
</organism>
<feature type="compositionally biased region" description="Basic and acidic residues" evidence="3">
    <location>
        <begin position="92"/>
        <end position="121"/>
    </location>
</feature>
<dbReference type="InterPro" id="IPR019331">
    <property type="entry name" value="FAM192A/Fyv6_N"/>
</dbReference>
<dbReference type="InterPro" id="IPR039845">
    <property type="entry name" value="FAM192A"/>
</dbReference>
<feature type="compositionally biased region" description="Basic and acidic residues" evidence="3">
    <location>
        <begin position="14"/>
        <end position="39"/>
    </location>
</feature>
<dbReference type="OrthoDB" id="75807at2759"/>
<reference evidence="5 6" key="1">
    <citation type="submission" date="2015-01" db="EMBL/GenBank/DDBJ databases">
        <title>The Genome Sequence of Ochroconis gallopava CBS43764.</title>
        <authorList>
            <consortium name="The Broad Institute Genomics Platform"/>
            <person name="Cuomo C."/>
            <person name="de Hoog S."/>
            <person name="Gorbushina A."/>
            <person name="Stielow B."/>
            <person name="Teixiera M."/>
            <person name="Abouelleil A."/>
            <person name="Chapman S.B."/>
            <person name="Priest M."/>
            <person name="Young S.K."/>
            <person name="Wortman J."/>
            <person name="Nusbaum C."/>
            <person name="Birren B."/>
        </authorList>
    </citation>
    <scope>NUCLEOTIDE SEQUENCE [LARGE SCALE GENOMIC DNA]</scope>
    <source>
        <strain evidence="5 6">CBS 43764</strain>
    </source>
</reference>
<dbReference type="Proteomes" id="UP000053259">
    <property type="component" value="Unassembled WGS sequence"/>
</dbReference>
<dbReference type="VEuPathDB" id="FungiDB:PV09_02585"/>
<evidence type="ECO:0000256" key="3">
    <source>
        <dbReference type="SAM" id="MobiDB-lite"/>
    </source>
</evidence>
<evidence type="ECO:0000313" key="5">
    <source>
        <dbReference type="EMBL" id="KIW06916.1"/>
    </source>
</evidence>
<proteinExistence type="predicted"/>